<evidence type="ECO:0000259" key="9">
    <source>
        <dbReference type="Pfam" id="PF04547"/>
    </source>
</evidence>
<keyword evidence="12" id="KW-1185">Reference proteome</keyword>
<dbReference type="PANTHER" id="PTHR12308">
    <property type="entry name" value="ANOCTAMIN"/>
    <property type="match status" value="1"/>
</dbReference>
<keyword evidence="3" id="KW-1003">Cell membrane</keyword>
<dbReference type="EMBL" id="JAAWVO010009333">
    <property type="protein sequence ID" value="MBN3312973.1"/>
    <property type="molecule type" value="Genomic_DNA"/>
</dbReference>
<dbReference type="PANTHER" id="PTHR12308:SF23">
    <property type="entry name" value="ANOCTAMIN-5"/>
    <property type="match status" value="1"/>
</dbReference>
<evidence type="ECO:0000256" key="8">
    <source>
        <dbReference type="RuleBase" id="RU280814"/>
    </source>
</evidence>
<dbReference type="InterPro" id="IPR032394">
    <property type="entry name" value="Anoct_dimer"/>
</dbReference>
<feature type="domain" description="Anoctamin dimerisation" evidence="10">
    <location>
        <begin position="3"/>
        <end position="59"/>
    </location>
</feature>
<sequence length="108" mass="12975">MRDKKGIKRLLSNGTYTSAYALHDCRYWIPAKDPNCESERFTLYKEWARFLCFYKEQPLNLIRKYYGEKIGIYFAWLGFYTEMLFFAAIVGLICFCYGASTYHENVWR</sequence>
<dbReference type="InterPro" id="IPR049452">
    <property type="entry name" value="Anoctamin_TM"/>
</dbReference>
<evidence type="ECO:0000313" key="11">
    <source>
        <dbReference type="EMBL" id="MBN3312973.1"/>
    </source>
</evidence>
<organism evidence="11 12">
    <name type="scientific">Atractosteus spatula</name>
    <name type="common">Alligator gar</name>
    <name type="synonym">Lepisosteus spatula</name>
    <dbReference type="NCBI Taxonomy" id="7917"/>
    <lineage>
        <taxon>Eukaryota</taxon>
        <taxon>Metazoa</taxon>
        <taxon>Chordata</taxon>
        <taxon>Craniata</taxon>
        <taxon>Vertebrata</taxon>
        <taxon>Euteleostomi</taxon>
        <taxon>Actinopterygii</taxon>
        <taxon>Neopterygii</taxon>
        <taxon>Holostei</taxon>
        <taxon>Semionotiformes</taxon>
        <taxon>Lepisosteidae</taxon>
        <taxon>Atractosteus</taxon>
    </lineage>
</organism>
<feature type="non-terminal residue" evidence="11">
    <location>
        <position position="1"/>
    </location>
</feature>
<keyword evidence="7" id="KW-0325">Glycoprotein</keyword>
<evidence type="ECO:0000256" key="2">
    <source>
        <dbReference type="ARBA" id="ARBA00009671"/>
    </source>
</evidence>
<evidence type="ECO:0000256" key="5">
    <source>
        <dbReference type="ARBA" id="ARBA00022989"/>
    </source>
</evidence>
<keyword evidence="6 8" id="KW-0472">Membrane</keyword>
<dbReference type="AlphaFoldDB" id="A0A8J7NJ13"/>
<gene>
    <name evidence="11" type="primary">Ano5_2</name>
    <name evidence="11" type="ORF">GTO95_0000585</name>
</gene>
<comment type="caution">
    <text evidence="11">The sequence shown here is derived from an EMBL/GenBank/DDBJ whole genome shotgun (WGS) entry which is preliminary data.</text>
</comment>
<keyword evidence="4 8" id="KW-0812">Transmembrane</keyword>
<dbReference type="Pfam" id="PF16178">
    <property type="entry name" value="Anoct_dimer"/>
    <property type="match status" value="1"/>
</dbReference>
<evidence type="ECO:0000313" key="12">
    <source>
        <dbReference type="Proteomes" id="UP000736164"/>
    </source>
</evidence>
<evidence type="ECO:0000256" key="1">
    <source>
        <dbReference type="ARBA" id="ARBA00004651"/>
    </source>
</evidence>
<evidence type="ECO:0000256" key="3">
    <source>
        <dbReference type="ARBA" id="ARBA00022475"/>
    </source>
</evidence>
<accession>A0A8J7NJ13</accession>
<reference evidence="11" key="1">
    <citation type="journal article" date="2021" name="Cell">
        <title>Tracing the genetic footprints of vertebrate landing in non-teleost ray-finned fishes.</title>
        <authorList>
            <person name="Bi X."/>
            <person name="Wang K."/>
            <person name="Yang L."/>
            <person name="Pan H."/>
            <person name="Jiang H."/>
            <person name="Wei Q."/>
            <person name="Fang M."/>
            <person name="Yu H."/>
            <person name="Zhu C."/>
            <person name="Cai Y."/>
            <person name="He Y."/>
            <person name="Gan X."/>
            <person name="Zeng H."/>
            <person name="Yu D."/>
            <person name="Zhu Y."/>
            <person name="Jiang H."/>
            <person name="Qiu Q."/>
            <person name="Yang H."/>
            <person name="Zhang Y.E."/>
            <person name="Wang W."/>
            <person name="Zhu M."/>
            <person name="He S."/>
            <person name="Zhang G."/>
        </authorList>
    </citation>
    <scope>NUCLEOTIDE SEQUENCE</scope>
    <source>
        <strain evidence="11">Allg_001</strain>
    </source>
</reference>
<dbReference type="GO" id="GO:0005886">
    <property type="term" value="C:plasma membrane"/>
    <property type="evidence" value="ECO:0007669"/>
    <property type="project" value="UniProtKB-SubCell"/>
</dbReference>
<feature type="domain" description="Anoctamin transmembrane" evidence="9">
    <location>
        <begin position="62"/>
        <end position="101"/>
    </location>
</feature>
<dbReference type="InterPro" id="IPR007632">
    <property type="entry name" value="Anoctamin"/>
</dbReference>
<dbReference type="GO" id="GO:0005254">
    <property type="term" value="F:chloride channel activity"/>
    <property type="evidence" value="ECO:0007669"/>
    <property type="project" value="TreeGrafter"/>
</dbReference>
<dbReference type="GO" id="GO:0046983">
    <property type="term" value="F:protein dimerization activity"/>
    <property type="evidence" value="ECO:0007669"/>
    <property type="project" value="InterPro"/>
</dbReference>
<dbReference type="Proteomes" id="UP000736164">
    <property type="component" value="Unassembled WGS sequence"/>
</dbReference>
<feature type="non-terminal residue" evidence="11">
    <location>
        <position position="108"/>
    </location>
</feature>
<name>A0A8J7NJ13_ATRSP</name>
<evidence type="ECO:0000259" key="10">
    <source>
        <dbReference type="Pfam" id="PF16178"/>
    </source>
</evidence>
<keyword evidence="5 8" id="KW-1133">Transmembrane helix</keyword>
<feature type="transmembrane region" description="Helical" evidence="8">
    <location>
        <begin position="73"/>
        <end position="100"/>
    </location>
</feature>
<proteinExistence type="inferred from homology"/>
<evidence type="ECO:0000256" key="4">
    <source>
        <dbReference type="ARBA" id="ARBA00022692"/>
    </source>
</evidence>
<protein>
    <recommendedName>
        <fullName evidence="8">Anoctamin</fullName>
    </recommendedName>
</protein>
<evidence type="ECO:0000256" key="6">
    <source>
        <dbReference type="ARBA" id="ARBA00023136"/>
    </source>
</evidence>
<comment type="similarity">
    <text evidence="2 8">Belongs to the anoctamin family.</text>
</comment>
<evidence type="ECO:0000256" key="7">
    <source>
        <dbReference type="ARBA" id="ARBA00023180"/>
    </source>
</evidence>
<dbReference type="Pfam" id="PF04547">
    <property type="entry name" value="Anoctamin"/>
    <property type="match status" value="1"/>
</dbReference>
<comment type="caution">
    <text evidence="8">Lacks conserved residue(s) required for the propagation of feature annotation.</text>
</comment>
<comment type="subcellular location">
    <subcellularLocation>
        <location evidence="1">Cell membrane</location>
        <topology evidence="1">Multi-pass membrane protein</topology>
    </subcellularLocation>
    <subcellularLocation>
        <location evidence="8">Membrane</location>
        <topology evidence="8">Multi-pass membrane protein</topology>
    </subcellularLocation>
</comment>